<evidence type="ECO:0000313" key="2">
    <source>
        <dbReference type="Proteomes" id="UP001054945"/>
    </source>
</evidence>
<gene>
    <name evidence="1" type="ORF">CEXT_151551</name>
</gene>
<evidence type="ECO:0000313" key="1">
    <source>
        <dbReference type="EMBL" id="GIY48765.1"/>
    </source>
</evidence>
<accession>A0AAV4TQI9</accession>
<protein>
    <submittedName>
        <fullName evidence="1">Uncharacterized protein</fullName>
    </submittedName>
</protein>
<keyword evidence="2" id="KW-1185">Reference proteome</keyword>
<sequence>MPNCYEHMCSLADEAENKIDIYYHHSCKAIRRYMSRTDITPMDTVFFTEYIGSKKIIFRAKIFKQFEKVLRAILKKGCNDAFCELHLPNGPSPFFFLLIEKKKRRGKKKMATSLGVF</sequence>
<comment type="caution">
    <text evidence="1">The sequence shown here is derived from an EMBL/GenBank/DDBJ whole genome shotgun (WGS) entry which is preliminary data.</text>
</comment>
<dbReference type="EMBL" id="BPLR01011748">
    <property type="protein sequence ID" value="GIY48765.1"/>
    <property type="molecule type" value="Genomic_DNA"/>
</dbReference>
<reference evidence="1 2" key="1">
    <citation type="submission" date="2021-06" db="EMBL/GenBank/DDBJ databases">
        <title>Caerostris extrusa draft genome.</title>
        <authorList>
            <person name="Kono N."/>
            <person name="Arakawa K."/>
        </authorList>
    </citation>
    <scope>NUCLEOTIDE SEQUENCE [LARGE SCALE GENOMIC DNA]</scope>
</reference>
<name>A0AAV4TQI9_CAEEX</name>
<organism evidence="1 2">
    <name type="scientific">Caerostris extrusa</name>
    <name type="common">Bark spider</name>
    <name type="synonym">Caerostris bankana</name>
    <dbReference type="NCBI Taxonomy" id="172846"/>
    <lineage>
        <taxon>Eukaryota</taxon>
        <taxon>Metazoa</taxon>
        <taxon>Ecdysozoa</taxon>
        <taxon>Arthropoda</taxon>
        <taxon>Chelicerata</taxon>
        <taxon>Arachnida</taxon>
        <taxon>Araneae</taxon>
        <taxon>Araneomorphae</taxon>
        <taxon>Entelegynae</taxon>
        <taxon>Araneoidea</taxon>
        <taxon>Araneidae</taxon>
        <taxon>Caerostris</taxon>
    </lineage>
</organism>
<dbReference type="Proteomes" id="UP001054945">
    <property type="component" value="Unassembled WGS sequence"/>
</dbReference>
<dbReference type="AlphaFoldDB" id="A0AAV4TQI9"/>
<proteinExistence type="predicted"/>